<name>A0A1G9P626_9BACL</name>
<protein>
    <submittedName>
        <fullName evidence="1">Uncharacterized protein</fullName>
    </submittedName>
</protein>
<evidence type="ECO:0000313" key="2">
    <source>
        <dbReference type="Proteomes" id="UP000182783"/>
    </source>
</evidence>
<sequence length="53" mass="6382">MGNPAIIRTEEQKGVKYVYVLGFVKKWDYNFDLFLIFNETFWGVMRLILCFVK</sequence>
<accession>A0A1G9P626</accession>
<organism evidence="1 2">
    <name type="scientific">Paenibacillus jilunlii</name>
    <dbReference type="NCBI Taxonomy" id="682956"/>
    <lineage>
        <taxon>Bacteria</taxon>
        <taxon>Bacillati</taxon>
        <taxon>Bacillota</taxon>
        <taxon>Bacilli</taxon>
        <taxon>Bacillales</taxon>
        <taxon>Paenibacillaceae</taxon>
        <taxon>Paenibacillus</taxon>
    </lineage>
</organism>
<dbReference type="AlphaFoldDB" id="A0A1G9P626"/>
<reference evidence="1 2" key="1">
    <citation type="submission" date="2016-10" db="EMBL/GenBank/DDBJ databases">
        <authorList>
            <person name="de Groot N.N."/>
        </authorList>
    </citation>
    <scope>NUCLEOTIDE SEQUENCE [LARGE SCALE GENOMIC DNA]</scope>
    <source>
        <strain evidence="1 2">CGMCC 1.10239</strain>
    </source>
</reference>
<proteinExistence type="predicted"/>
<dbReference type="Proteomes" id="UP000182783">
    <property type="component" value="Unassembled WGS sequence"/>
</dbReference>
<evidence type="ECO:0000313" key="1">
    <source>
        <dbReference type="EMBL" id="SDL94342.1"/>
    </source>
</evidence>
<gene>
    <name evidence="1" type="ORF">SAMN05216191_10775</name>
</gene>
<dbReference type="EMBL" id="FNGM01000007">
    <property type="protein sequence ID" value="SDL94342.1"/>
    <property type="molecule type" value="Genomic_DNA"/>
</dbReference>